<dbReference type="AlphaFoldDB" id="A0A1N7SVJ2"/>
<reference evidence="1" key="1">
    <citation type="submission" date="2016-12" db="EMBL/GenBank/DDBJ databases">
        <authorList>
            <person name="Moulin L."/>
        </authorList>
    </citation>
    <scope>NUCLEOTIDE SEQUENCE [LARGE SCALE GENOMIC DNA]</scope>
    <source>
        <strain evidence="1">STM 7183</strain>
    </source>
</reference>
<evidence type="ECO:0000313" key="1">
    <source>
        <dbReference type="EMBL" id="SIT51387.1"/>
    </source>
</evidence>
<accession>A0A1N7SVJ2</accession>
<dbReference type="Proteomes" id="UP000195569">
    <property type="component" value="Unassembled WGS sequence"/>
</dbReference>
<keyword evidence="2" id="KW-1185">Reference proteome</keyword>
<name>A0A1N7SVJ2_9BURK</name>
<evidence type="ECO:0000313" key="2">
    <source>
        <dbReference type="Proteomes" id="UP000195569"/>
    </source>
</evidence>
<dbReference type="EMBL" id="CYGY02000119">
    <property type="protein sequence ID" value="SIT51387.1"/>
    <property type="molecule type" value="Genomic_DNA"/>
</dbReference>
<proteinExistence type="predicted"/>
<sequence length="95" mass="10314">MCALFQVTVLAPHPARGSLPSSGHASTHNRLIISISTLYASVSITGRRPYKKSFVPPKAFEVCRALESRLREASPSAVKRWGLAPDSWRAPADPS</sequence>
<comment type="caution">
    <text evidence="1">The sequence shown here is derived from an EMBL/GenBank/DDBJ whole genome shotgun (WGS) entry which is preliminary data.</text>
</comment>
<gene>
    <name evidence="1" type="ORF">BN2476_1190015</name>
</gene>
<organism evidence="1 2">
    <name type="scientific">Paraburkholderia piptadeniae</name>
    <dbReference type="NCBI Taxonomy" id="1701573"/>
    <lineage>
        <taxon>Bacteria</taxon>
        <taxon>Pseudomonadati</taxon>
        <taxon>Pseudomonadota</taxon>
        <taxon>Betaproteobacteria</taxon>
        <taxon>Burkholderiales</taxon>
        <taxon>Burkholderiaceae</taxon>
        <taxon>Paraburkholderia</taxon>
    </lineage>
</organism>
<protein>
    <submittedName>
        <fullName evidence="1">Uncharacterized protein</fullName>
    </submittedName>
</protein>